<dbReference type="AlphaFoldDB" id="A0A9N8VM58"/>
<keyword evidence="1" id="KW-0479">Metal-binding</keyword>
<dbReference type="Gene3D" id="3.20.20.370">
    <property type="entry name" value="Glycoside hydrolase/deacetylase"/>
    <property type="match status" value="1"/>
</dbReference>
<feature type="compositionally biased region" description="Low complexity" evidence="3">
    <location>
        <begin position="314"/>
        <end position="342"/>
    </location>
</feature>
<evidence type="ECO:0000256" key="2">
    <source>
        <dbReference type="ARBA" id="ARBA00022801"/>
    </source>
</evidence>
<dbReference type="PROSITE" id="PS51677">
    <property type="entry name" value="NODB"/>
    <property type="match status" value="1"/>
</dbReference>
<keyword evidence="2" id="KW-0378">Hydrolase</keyword>
<evidence type="ECO:0000256" key="1">
    <source>
        <dbReference type="ARBA" id="ARBA00022723"/>
    </source>
</evidence>
<reference evidence="6" key="1">
    <citation type="submission" date="2021-06" db="EMBL/GenBank/DDBJ databases">
        <authorList>
            <person name="Kallberg Y."/>
            <person name="Tangrot J."/>
            <person name="Rosling A."/>
        </authorList>
    </citation>
    <scope>NUCLEOTIDE SEQUENCE</scope>
    <source>
        <strain evidence="6">MT106</strain>
    </source>
</reference>
<feature type="compositionally biased region" description="Low complexity" evidence="3">
    <location>
        <begin position="24"/>
        <end position="35"/>
    </location>
</feature>
<comment type="caution">
    <text evidence="6">The sequence shown here is derived from an EMBL/GenBank/DDBJ whole genome shotgun (WGS) entry which is preliminary data.</text>
</comment>
<dbReference type="GO" id="GO:0005975">
    <property type="term" value="P:carbohydrate metabolic process"/>
    <property type="evidence" value="ECO:0007669"/>
    <property type="project" value="InterPro"/>
</dbReference>
<protein>
    <submittedName>
        <fullName evidence="6">13373_t:CDS:1</fullName>
    </submittedName>
</protein>
<dbReference type="Proteomes" id="UP000789831">
    <property type="component" value="Unassembled WGS sequence"/>
</dbReference>
<dbReference type="Pfam" id="PF01522">
    <property type="entry name" value="Polysacc_deac_1"/>
    <property type="match status" value="1"/>
</dbReference>
<dbReference type="GO" id="GO:0009272">
    <property type="term" value="P:fungal-type cell wall biogenesis"/>
    <property type="evidence" value="ECO:0007669"/>
    <property type="project" value="UniProtKB-ARBA"/>
</dbReference>
<dbReference type="SUPFAM" id="SSF88713">
    <property type="entry name" value="Glycoside hydrolase/deacetylase"/>
    <property type="match status" value="1"/>
</dbReference>
<feature type="compositionally biased region" description="Polar residues" evidence="3">
    <location>
        <begin position="343"/>
        <end position="354"/>
    </location>
</feature>
<organism evidence="6 7">
    <name type="scientific">Ambispora gerdemannii</name>
    <dbReference type="NCBI Taxonomy" id="144530"/>
    <lineage>
        <taxon>Eukaryota</taxon>
        <taxon>Fungi</taxon>
        <taxon>Fungi incertae sedis</taxon>
        <taxon>Mucoromycota</taxon>
        <taxon>Glomeromycotina</taxon>
        <taxon>Glomeromycetes</taxon>
        <taxon>Archaeosporales</taxon>
        <taxon>Ambisporaceae</taxon>
        <taxon>Ambispora</taxon>
    </lineage>
</organism>
<keyword evidence="7" id="KW-1185">Reference proteome</keyword>
<feature type="region of interest" description="Disordered" evidence="3">
    <location>
        <begin position="308"/>
        <end position="354"/>
    </location>
</feature>
<feature type="region of interest" description="Disordered" evidence="3">
    <location>
        <begin position="24"/>
        <end position="52"/>
    </location>
</feature>
<evidence type="ECO:0000259" key="5">
    <source>
        <dbReference type="PROSITE" id="PS51677"/>
    </source>
</evidence>
<dbReference type="EMBL" id="CAJVPL010000150">
    <property type="protein sequence ID" value="CAG8455202.1"/>
    <property type="molecule type" value="Genomic_DNA"/>
</dbReference>
<dbReference type="PANTHER" id="PTHR10587:SF133">
    <property type="entry name" value="CHITIN DEACETYLASE 1-RELATED"/>
    <property type="match status" value="1"/>
</dbReference>
<feature type="chain" id="PRO_5040480385" evidence="4">
    <location>
        <begin position="20"/>
        <end position="375"/>
    </location>
</feature>
<dbReference type="OrthoDB" id="407355at2759"/>
<gene>
    <name evidence="6" type="ORF">AGERDE_LOCUS1956</name>
</gene>
<feature type="signal peptide" evidence="4">
    <location>
        <begin position="1"/>
        <end position="19"/>
    </location>
</feature>
<dbReference type="InterPro" id="IPR050248">
    <property type="entry name" value="Polysacc_deacetylase_ArnD"/>
</dbReference>
<sequence>MKFNKITFTILSLIGLVSAAVTTPSGKPPGSGQSSLNGYPPMDQTPPTNQPWFRKVDLSKVPNISPRKNFQDCPPKGAADPNCVWSCSQCQSKDDVYFCPNQGDWGLTFDDGPASSQTGKLLTLLDSAKLKATFFIVGSRVVEFPDTLMKTYKAGHHIAAHTWSHTPLTTLTNEQIVAEMLWTEKIINDTLGIVTKYMRPPQGDVDNRVRAVMKALGYIVVLWDYDTGDFLAAPGNKFDPNWIINNVTQWVKTPPNGVDHGHCSLEHDIHTISVNVIPTVLPMIQNAGFKPQPISTCFGDKNPYQSLLGGSSGGNSTSSSSGNGNSGSSDSSSNASGSESSNDPTVNTKSTSDGSSLRVSAYLSFVAFLVGLLSL</sequence>
<dbReference type="GO" id="GO:0004099">
    <property type="term" value="F:chitin deacetylase activity"/>
    <property type="evidence" value="ECO:0007669"/>
    <property type="project" value="TreeGrafter"/>
</dbReference>
<accession>A0A9N8VM58</accession>
<dbReference type="GO" id="GO:0046872">
    <property type="term" value="F:metal ion binding"/>
    <property type="evidence" value="ECO:0007669"/>
    <property type="project" value="UniProtKB-KW"/>
</dbReference>
<evidence type="ECO:0000313" key="7">
    <source>
        <dbReference type="Proteomes" id="UP000789831"/>
    </source>
</evidence>
<evidence type="ECO:0000256" key="4">
    <source>
        <dbReference type="SAM" id="SignalP"/>
    </source>
</evidence>
<dbReference type="PANTHER" id="PTHR10587">
    <property type="entry name" value="GLYCOSYL TRANSFERASE-RELATED"/>
    <property type="match status" value="1"/>
</dbReference>
<feature type="domain" description="NodB homology" evidence="5">
    <location>
        <begin position="103"/>
        <end position="292"/>
    </location>
</feature>
<dbReference type="GO" id="GO:0016020">
    <property type="term" value="C:membrane"/>
    <property type="evidence" value="ECO:0007669"/>
    <property type="project" value="TreeGrafter"/>
</dbReference>
<evidence type="ECO:0000256" key="3">
    <source>
        <dbReference type="SAM" id="MobiDB-lite"/>
    </source>
</evidence>
<dbReference type="InterPro" id="IPR011330">
    <property type="entry name" value="Glyco_hydro/deAcase_b/a-brl"/>
</dbReference>
<keyword evidence="4" id="KW-0732">Signal</keyword>
<evidence type="ECO:0000313" key="6">
    <source>
        <dbReference type="EMBL" id="CAG8455202.1"/>
    </source>
</evidence>
<dbReference type="InterPro" id="IPR002509">
    <property type="entry name" value="NODB_dom"/>
</dbReference>
<proteinExistence type="predicted"/>
<name>A0A9N8VM58_9GLOM</name>